<feature type="signal peptide" evidence="5">
    <location>
        <begin position="1"/>
        <end position="18"/>
    </location>
</feature>
<comment type="subcellular location">
    <subcellularLocation>
        <location evidence="1">Secreted</location>
    </subcellularLocation>
</comment>
<dbReference type="EMBL" id="BTSY01000004">
    <property type="protein sequence ID" value="GMT21307.1"/>
    <property type="molecule type" value="Genomic_DNA"/>
</dbReference>
<evidence type="ECO:0000313" key="6">
    <source>
        <dbReference type="EMBL" id="GMT21307.1"/>
    </source>
</evidence>
<dbReference type="AlphaFoldDB" id="A0AAV5VNN1"/>
<dbReference type="InterPro" id="IPR038479">
    <property type="entry name" value="Transthyretin-like_sf"/>
</dbReference>
<accession>A0AAV5VNN1</accession>
<gene>
    <name evidence="6" type="ORF">PFISCL1PPCAC_12604</name>
</gene>
<reference evidence="6" key="1">
    <citation type="submission" date="2023-10" db="EMBL/GenBank/DDBJ databases">
        <title>Genome assembly of Pristionchus species.</title>
        <authorList>
            <person name="Yoshida K."/>
            <person name="Sommer R.J."/>
        </authorList>
    </citation>
    <scope>NUCLEOTIDE SEQUENCE</scope>
    <source>
        <strain evidence="6">RS5133</strain>
    </source>
</reference>
<evidence type="ECO:0000256" key="5">
    <source>
        <dbReference type="SAM" id="SignalP"/>
    </source>
</evidence>
<evidence type="ECO:0000313" key="7">
    <source>
        <dbReference type="Proteomes" id="UP001432322"/>
    </source>
</evidence>
<sequence>QMHRLLLFLCLLPTLTVALIGFTQSSAVKGVLMCNDKPAKNVKVKLYDDDTGPDLDDLMDSGKTDSDGHFSLSGHVDEFTTIDPKINIYHDCDDWLPCQRRISIHIPSKYVTKGKTADKIYDAGTIQLAGKFSGETRDCLNVFAV</sequence>
<evidence type="ECO:0000256" key="1">
    <source>
        <dbReference type="ARBA" id="ARBA00004613"/>
    </source>
</evidence>
<dbReference type="GO" id="GO:0005576">
    <property type="term" value="C:extracellular region"/>
    <property type="evidence" value="ECO:0007669"/>
    <property type="project" value="UniProtKB-SubCell"/>
</dbReference>
<dbReference type="GO" id="GO:0009986">
    <property type="term" value="C:cell surface"/>
    <property type="evidence" value="ECO:0007669"/>
    <property type="project" value="InterPro"/>
</dbReference>
<comment type="similarity">
    <text evidence="2">Belongs to the nematode transthyretin-like family.</text>
</comment>
<evidence type="ECO:0000256" key="2">
    <source>
        <dbReference type="ARBA" id="ARBA00010112"/>
    </source>
</evidence>
<organism evidence="6 7">
    <name type="scientific">Pristionchus fissidentatus</name>
    <dbReference type="NCBI Taxonomy" id="1538716"/>
    <lineage>
        <taxon>Eukaryota</taxon>
        <taxon>Metazoa</taxon>
        <taxon>Ecdysozoa</taxon>
        <taxon>Nematoda</taxon>
        <taxon>Chromadorea</taxon>
        <taxon>Rhabditida</taxon>
        <taxon>Rhabditina</taxon>
        <taxon>Diplogasteromorpha</taxon>
        <taxon>Diplogasteroidea</taxon>
        <taxon>Neodiplogasteridae</taxon>
        <taxon>Pristionchus</taxon>
    </lineage>
</organism>
<keyword evidence="7" id="KW-1185">Reference proteome</keyword>
<dbReference type="Pfam" id="PF01060">
    <property type="entry name" value="TTR-52"/>
    <property type="match status" value="1"/>
</dbReference>
<comment type="caution">
    <text evidence="6">The sequence shown here is derived from an EMBL/GenBank/DDBJ whole genome shotgun (WGS) entry which is preliminary data.</text>
</comment>
<name>A0AAV5VNN1_9BILA</name>
<feature type="chain" id="PRO_5043461943" description="Transthyretin-like protein 5" evidence="5">
    <location>
        <begin position="19"/>
        <end position="145"/>
    </location>
</feature>
<evidence type="ECO:0008006" key="8">
    <source>
        <dbReference type="Google" id="ProtNLM"/>
    </source>
</evidence>
<dbReference type="Gene3D" id="2.60.40.3330">
    <property type="match status" value="1"/>
</dbReference>
<protein>
    <recommendedName>
        <fullName evidence="8">Transthyretin-like protein 5</fullName>
    </recommendedName>
</protein>
<keyword evidence="3" id="KW-0964">Secreted</keyword>
<keyword evidence="4 5" id="KW-0732">Signal</keyword>
<proteinExistence type="inferred from homology"/>
<dbReference type="InterPro" id="IPR001534">
    <property type="entry name" value="Transthyretin-like"/>
</dbReference>
<evidence type="ECO:0000256" key="4">
    <source>
        <dbReference type="ARBA" id="ARBA00022729"/>
    </source>
</evidence>
<dbReference type="PANTHER" id="PTHR21700:SF3">
    <property type="entry name" value="TRANSTHYRETIN-LIKE PROTEIN 5"/>
    <property type="match status" value="1"/>
</dbReference>
<dbReference type="PANTHER" id="PTHR21700">
    <property type="entry name" value="TRANSTHYRETIN-LIKE FAMILY PROTEIN-RELATED"/>
    <property type="match status" value="1"/>
</dbReference>
<dbReference type="Proteomes" id="UP001432322">
    <property type="component" value="Unassembled WGS sequence"/>
</dbReference>
<evidence type="ECO:0000256" key="3">
    <source>
        <dbReference type="ARBA" id="ARBA00022525"/>
    </source>
</evidence>
<feature type="non-terminal residue" evidence="6">
    <location>
        <position position="1"/>
    </location>
</feature>